<reference evidence="1" key="1">
    <citation type="journal article" date="2020" name="Stud. Mycol.">
        <title>101 Dothideomycetes genomes: a test case for predicting lifestyles and emergence of pathogens.</title>
        <authorList>
            <person name="Haridas S."/>
            <person name="Albert R."/>
            <person name="Binder M."/>
            <person name="Bloem J."/>
            <person name="Labutti K."/>
            <person name="Salamov A."/>
            <person name="Andreopoulos B."/>
            <person name="Baker S."/>
            <person name="Barry K."/>
            <person name="Bills G."/>
            <person name="Bluhm B."/>
            <person name="Cannon C."/>
            <person name="Castanera R."/>
            <person name="Culley D."/>
            <person name="Daum C."/>
            <person name="Ezra D."/>
            <person name="Gonzalez J."/>
            <person name="Henrissat B."/>
            <person name="Kuo A."/>
            <person name="Liang C."/>
            <person name="Lipzen A."/>
            <person name="Lutzoni F."/>
            <person name="Magnuson J."/>
            <person name="Mondo S."/>
            <person name="Nolan M."/>
            <person name="Ohm R."/>
            <person name="Pangilinan J."/>
            <person name="Park H.-J."/>
            <person name="Ramirez L."/>
            <person name="Alfaro M."/>
            <person name="Sun H."/>
            <person name="Tritt A."/>
            <person name="Yoshinaga Y."/>
            <person name="Zwiers L.-H."/>
            <person name="Turgeon B."/>
            <person name="Goodwin S."/>
            <person name="Spatafora J."/>
            <person name="Crous P."/>
            <person name="Grigoriev I."/>
        </authorList>
    </citation>
    <scope>NUCLEOTIDE SEQUENCE</scope>
    <source>
        <strain evidence="1">ATCC 200398</strain>
    </source>
</reference>
<evidence type="ECO:0000313" key="1">
    <source>
        <dbReference type="EMBL" id="KAF2466359.1"/>
    </source>
</evidence>
<accession>A0ACB6QHF1</accession>
<name>A0ACB6QHF1_9PLEO</name>
<evidence type="ECO:0000313" key="2">
    <source>
        <dbReference type="Proteomes" id="UP000799755"/>
    </source>
</evidence>
<dbReference type="EMBL" id="MU003525">
    <property type="protein sequence ID" value="KAF2466359.1"/>
    <property type="molecule type" value="Genomic_DNA"/>
</dbReference>
<organism evidence="1 2">
    <name type="scientific">Lindgomyces ingoldianus</name>
    <dbReference type="NCBI Taxonomy" id="673940"/>
    <lineage>
        <taxon>Eukaryota</taxon>
        <taxon>Fungi</taxon>
        <taxon>Dikarya</taxon>
        <taxon>Ascomycota</taxon>
        <taxon>Pezizomycotina</taxon>
        <taxon>Dothideomycetes</taxon>
        <taxon>Pleosporomycetidae</taxon>
        <taxon>Pleosporales</taxon>
        <taxon>Lindgomycetaceae</taxon>
        <taxon>Lindgomyces</taxon>
    </lineage>
</organism>
<protein>
    <submittedName>
        <fullName evidence="1">Uncharacterized protein</fullName>
    </submittedName>
</protein>
<sequence>MKSLLLLLAPLPVLASLNCTLTAPLKINCCPNKASEEVKTYPIGHMIMLGCASDDTTDGRWFWNYNGLYTPTTKDVTGCVLGNRTYPSTDVLPACSKDQFVLDLLKDKHPFPLDACDPKCVTNKNFPNQTWFGDDMPWKE</sequence>
<comment type="caution">
    <text evidence="1">The sequence shown here is derived from an EMBL/GenBank/DDBJ whole genome shotgun (WGS) entry which is preliminary data.</text>
</comment>
<gene>
    <name evidence="1" type="ORF">BDR25DRAFT_317748</name>
</gene>
<dbReference type="Proteomes" id="UP000799755">
    <property type="component" value="Unassembled WGS sequence"/>
</dbReference>
<keyword evidence="2" id="KW-1185">Reference proteome</keyword>
<proteinExistence type="predicted"/>